<sequence>MTPMIRAGFLGLALALSLAACKRREEAPAAPVKADTSAISFQKIDTTAGTGAEARAGSHVTVNYTGWLYLPDAPDHHGEKFDSSIGRKPFTFRLGSGMVIPGWDQGVDGMKVGGKRTLVIPAALGYGADGAGPIPPNANLIFDVELLDVQ</sequence>
<dbReference type="Pfam" id="PF00254">
    <property type="entry name" value="FKBP_C"/>
    <property type="match status" value="1"/>
</dbReference>
<dbReference type="PROSITE" id="PS50059">
    <property type="entry name" value="FKBP_PPIASE"/>
    <property type="match status" value="1"/>
</dbReference>
<accession>A0A7X3G2R3</accession>
<feature type="chain" id="PRO_5031449585" description="Peptidyl-prolyl cis-trans isomerase" evidence="8">
    <location>
        <begin position="20"/>
        <end position="150"/>
    </location>
</feature>
<organism evidence="10 11">
    <name type="scientific">Massilia cellulosiltytica</name>
    <dbReference type="NCBI Taxonomy" id="2683234"/>
    <lineage>
        <taxon>Bacteria</taxon>
        <taxon>Pseudomonadati</taxon>
        <taxon>Pseudomonadota</taxon>
        <taxon>Betaproteobacteria</taxon>
        <taxon>Burkholderiales</taxon>
        <taxon>Oxalobacteraceae</taxon>
        <taxon>Telluria group</taxon>
        <taxon>Massilia</taxon>
    </lineage>
</organism>
<evidence type="ECO:0000256" key="6">
    <source>
        <dbReference type="PROSITE-ProRule" id="PRU00277"/>
    </source>
</evidence>
<evidence type="ECO:0000256" key="5">
    <source>
        <dbReference type="ARBA" id="ARBA00056164"/>
    </source>
</evidence>
<dbReference type="RefSeq" id="WP_056132282.1">
    <property type="nucleotide sequence ID" value="NZ_WSES01000007.1"/>
</dbReference>
<dbReference type="Gene3D" id="3.10.50.40">
    <property type="match status" value="1"/>
</dbReference>
<dbReference type="EC" id="5.2.1.8" evidence="7"/>
<evidence type="ECO:0000256" key="8">
    <source>
        <dbReference type="SAM" id="SignalP"/>
    </source>
</evidence>
<dbReference type="PANTHER" id="PTHR43811:SF19">
    <property type="entry name" value="39 KDA FK506-BINDING NUCLEAR PROTEIN"/>
    <property type="match status" value="1"/>
</dbReference>
<comment type="function">
    <text evidence="5">PPIases accelerate the folding of proteins.</text>
</comment>
<dbReference type="InterPro" id="IPR046357">
    <property type="entry name" value="PPIase_dom_sf"/>
</dbReference>
<protein>
    <recommendedName>
        <fullName evidence="7">Peptidyl-prolyl cis-trans isomerase</fullName>
        <ecNumber evidence="7">5.2.1.8</ecNumber>
    </recommendedName>
</protein>
<proteinExistence type="inferred from homology"/>
<comment type="caution">
    <text evidence="10">The sequence shown here is derived from an EMBL/GenBank/DDBJ whole genome shotgun (WGS) entry which is preliminary data.</text>
</comment>
<feature type="domain" description="PPIase FKBP-type" evidence="9">
    <location>
        <begin position="57"/>
        <end position="150"/>
    </location>
</feature>
<dbReference type="EMBL" id="WSES01000007">
    <property type="protein sequence ID" value="MVW62587.1"/>
    <property type="molecule type" value="Genomic_DNA"/>
</dbReference>
<feature type="signal peptide" evidence="8">
    <location>
        <begin position="1"/>
        <end position="19"/>
    </location>
</feature>
<evidence type="ECO:0000259" key="9">
    <source>
        <dbReference type="PROSITE" id="PS50059"/>
    </source>
</evidence>
<evidence type="ECO:0000256" key="4">
    <source>
        <dbReference type="ARBA" id="ARBA00023235"/>
    </source>
</evidence>
<name>A0A7X3G2R3_9BURK</name>
<evidence type="ECO:0000313" key="11">
    <source>
        <dbReference type="Proteomes" id="UP000443353"/>
    </source>
</evidence>
<dbReference type="Proteomes" id="UP000443353">
    <property type="component" value="Unassembled WGS sequence"/>
</dbReference>
<dbReference type="FunFam" id="3.10.50.40:FF:000006">
    <property type="entry name" value="Peptidyl-prolyl cis-trans isomerase"/>
    <property type="match status" value="1"/>
</dbReference>
<comment type="catalytic activity">
    <reaction evidence="1 6 7">
        <text>[protein]-peptidylproline (omega=180) = [protein]-peptidylproline (omega=0)</text>
        <dbReference type="Rhea" id="RHEA:16237"/>
        <dbReference type="Rhea" id="RHEA-COMP:10747"/>
        <dbReference type="Rhea" id="RHEA-COMP:10748"/>
        <dbReference type="ChEBI" id="CHEBI:83833"/>
        <dbReference type="ChEBI" id="CHEBI:83834"/>
        <dbReference type="EC" id="5.2.1.8"/>
    </reaction>
</comment>
<comment type="similarity">
    <text evidence="2 7">Belongs to the FKBP-type PPIase family.</text>
</comment>
<evidence type="ECO:0000256" key="2">
    <source>
        <dbReference type="ARBA" id="ARBA00006577"/>
    </source>
</evidence>
<dbReference type="SUPFAM" id="SSF54534">
    <property type="entry name" value="FKBP-like"/>
    <property type="match status" value="1"/>
</dbReference>
<dbReference type="AlphaFoldDB" id="A0A7X3G2R3"/>
<keyword evidence="4 6" id="KW-0413">Isomerase</keyword>
<dbReference type="InterPro" id="IPR001179">
    <property type="entry name" value="PPIase_FKBP_dom"/>
</dbReference>
<keyword evidence="8" id="KW-0732">Signal</keyword>
<reference evidence="10 11" key="1">
    <citation type="submission" date="2019-12" db="EMBL/GenBank/DDBJ databases">
        <authorList>
            <person name="Li C."/>
            <person name="Zhao J."/>
        </authorList>
    </citation>
    <scope>NUCLEOTIDE SEQUENCE [LARGE SCALE GENOMIC DNA]</scope>
    <source>
        <strain evidence="10 11">NEAU-DD11</strain>
    </source>
</reference>
<gene>
    <name evidence="10" type="ORF">GPY61_21890</name>
</gene>
<evidence type="ECO:0000256" key="7">
    <source>
        <dbReference type="RuleBase" id="RU003915"/>
    </source>
</evidence>
<dbReference type="GO" id="GO:0003755">
    <property type="term" value="F:peptidyl-prolyl cis-trans isomerase activity"/>
    <property type="evidence" value="ECO:0007669"/>
    <property type="project" value="UniProtKB-UniRule"/>
</dbReference>
<dbReference type="PANTHER" id="PTHR43811">
    <property type="entry name" value="FKBP-TYPE PEPTIDYL-PROLYL CIS-TRANS ISOMERASE FKPA"/>
    <property type="match status" value="1"/>
</dbReference>
<evidence type="ECO:0000256" key="3">
    <source>
        <dbReference type="ARBA" id="ARBA00023110"/>
    </source>
</evidence>
<keyword evidence="3 6" id="KW-0697">Rotamase</keyword>
<evidence type="ECO:0000313" key="10">
    <source>
        <dbReference type="EMBL" id="MVW62587.1"/>
    </source>
</evidence>
<evidence type="ECO:0000256" key="1">
    <source>
        <dbReference type="ARBA" id="ARBA00000971"/>
    </source>
</evidence>
<dbReference type="PROSITE" id="PS51257">
    <property type="entry name" value="PROKAR_LIPOPROTEIN"/>
    <property type="match status" value="1"/>
</dbReference>
<keyword evidence="11" id="KW-1185">Reference proteome</keyword>